<organism evidence="2 3">
    <name type="scientific">Methanobrevibacter millerae</name>
    <dbReference type="NCBI Taxonomy" id="230361"/>
    <lineage>
        <taxon>Archaea</taxon>
        <taxon>Methanobacteriati</taxon>
        <taxon>Methanobacteriota</taxon>
        <taxon>Methanomada group</taxon>
        <taxon>Methanobacteria</taxon>
        <taxon>Methanobacteriales</taxon>
        <taxon>Methanobacteriaceae</taxon>
        <taxon>Methanobrevibacter</taxon>
    </lineage>
</organism>
<dbReference type="Pfam" id="PF13649">
    <property type="entry name" value="Methyltransf_25"/>
    <property type="match status" value="1"/>
</dbReference>
<keyword evidence="2" id="KW-0489">Methyltransferase</keyword>
<reference evidence="2 3" key="1">
    <citation type="submission" date="2016-10" db="EMBL/GenBank/DDBJ databases">
        <authorList>
            <person name="Varghese N."/>
            <person name="Submissions S."/>
        </authorList>
    </citation>
    <scope>NUCLEOTIDE SEQUENCE [LARGE SCALE GENOMIC DNA]</scope>
    <source>
        <strain evidence="2 3">DSM 16643</strain>
    </source>
</reference>
<name>A0A1G5XS92_9EURY</name>
<feature type="domain" description="Methyltransferase" evidence="1">
    <location>
        <begin position="42"/>
        <end position="137"/>
    </location>
</feature>
<dbReference type="SUPFAM" id="SSF53335">
    <property type="entry name" value="S-adenosyl-L-methionine-dependent methyltransferases"/>
    <property type="match status" value="1"/>
</dbReference>
<keyword evidence="3" id="KW-1185">Reference proteome</keyword>
<dbReference type="InterPro" id="IPR029063">
    <property type="entry name" value="SAM-dependent_MTases_sf"/>
</dbReference>
<dbReference type="PANTHER" id="PTHR43591">
    <property type="entry name" value="METHYLTRANSFERASE"/>
    <property type="match status" value="1"/>
</dbReference>
<dbReference type="CDD" id="cd02440">
    <property type="entry name" value="AdoMet_MTases"/>
    <property type="match status" value="1"/>
</dbReference>
<evidence type="ECO:0000313" key="3">
    <source>
        <dbReference type="Proteomes" id="UP000323439"/>
    </source>
</evidence>
<dbReference type="Proteomes" id="UP000323439">
    <property type="component" value="Unassembled WGS sequence"/>
</dbReference>
<dbReference type="GO" id="GO:0008168">
    <property type="term" value="F:methyltransferase activity"/>
    <property type="evidence" value="ECO:0007669"/>
    <property type="project" value="UniProtKB-KW"/>
</dbReference>
<dbReference type="EMBL" id="FMXB01000035">
    <property type="protein sequence ID" value="SDA72784.1"/>
    <property type="molecule type" value="Genomic_DNA"/>
</dbReference>
<evidence type="ECO:0000313" key="2">
    <source>
        <dbReference type="EMBL" id="SDA72784.1"/>
    </source>
</evidence>
<gene>
    <name evidence="2" type="ORF">SAMN02910315_02427</name>
</gene>
<dbReference type="GO" id="GO:0032259">
    <property type="term" value="P:methylation"/>
    <property type="evidence" value="ECO:0007669"/>
    <property type="project" value="UniProtKB-KW"/>
</dbReference>
<keyword evidence="2" id="KW-0830">Ubiquinone</keyword>
<dbReference type="InterPro" id="IPR041698">
    <property type="entry name" value="Methyltransf_25"/>
</dbReference>
<protein>
    <submittedName>
        <fullName evidence="2">Ubiquinone/menaquinone biosynthesis C-methylase UbiE</fullName>
    </submittedName>
</protein>
<proteinExistence type="predicted"/>
<dbReference type="Gene3D" id="3.40.50.150">
    <property type="entry name" value="Vaccinia Virus protein VP39"/>
    <property type="match status" value="1"/>
</dbReference>
<accession>A0A1G5XS92</accession>
<dbReference type="OrthoDB" id="1018at2157"/>
<sequence length="245" mass="28667">MDIPLFFYLTFKDLDRLAPGSDESTLNVLNLIDIDKDLKMDILEVGCGTGSDTLILADYFRNSTVEAIDLFPHYLKVLNQKIDEKNLGSRVYAYEMDMNDLDFANEEIDLLFCHAGVEIMGFKKALNRWRRVIKPDGFLIVSDLTWISSPSRESTDFWKSNYEEIDTIENKITQLEKLGFEYINHYVLDKSEFAEYYSQLNANLDKIKSDKSAKDFIKQLKKEVNVSKNEDFSYVYYIMRKSNRR</sequence>
<evidence type="ECO:0000259" key="1">
    <source>
        <dbReference type="Pfam" id="PF13649"/>
    </source>
</evidence>
<dbReference type="RefSeq" id="WP_149732893.1">
    <property type="nucleotide sequence ID" value="NZ_FMXB01000035.1"/>
</dbReference>
<dbReference type="AlphaFoldDB" id="A0A1G5XS92"/>
<keyword evidence="2" id="KW-0808">Transferase</keyword>